<feature type="transmembrane region" description="Helical" evidence="1">
    <location>
        <begin position="83"/>
        <end position="105"/>
    </location>
</feature>
<dbReference type="EMBL" id="HBUF01363656">
    <property type="protein sequence ID" value="CAG6722355.1"/>
    <property type="molecule type" value="Transcribed_RNA"/>
</dbReference>
<evidence type="ECO:0000256" key="1">
    <source>
        <dbReference type="SAM" id="Phobius"/>
    </source>
</evidence>
<sequence length="107" mass="11849">MSCLVSVVSPFILCAWVSLSLIIVLCPLCTLSFCVHGSHSSLIIVLFLLCTLSFCVHGSSFTSLINFALFYNLYLLHFHLVDFIFRQIPASLILSSQLVSLHIILSS</sequence>
<evidence type="ECO:0000313" key="2">
    <source>
        <dbReference type="EMBL" id="CAG6722355.1"/>
    </source>
</evidence>
<keyword evidence="1" id="KW-0812">Transmembrane</keyword>
<name>A0A8D8VF11_9HEMI</name>
<keyword evidence="1" id="KW-1133">Transmembrane helix</keyword>
<dbReference type="AlphaFoldDB" id="A0A8D8VF11"/>
<protein>
    <submittedName>
        <fullName evidence="2">Uncharacterized protein</fullName>
    </submittedName>
</protein>
<feature type="transmembrane region" description="Helical" evidence="1">
    <location>
        <begin position="6"/>
        <end position="35"/>
    </location>
</feature>
<accession>A0A8D8VF11</accession>
<reference evidence="2" key="1">
    <citation type="submission" date="2021-05" db="EMBL/GenBank/DDBJ databases">
        <authorList>
            <person name="Alioto T."/>
            <person name="Alioto T."/>
            <person name="Gomez Garrido J."/>
        </authorList>
    </citation>
    <scope>NUCLEOTIDE SEQUENCE</scope>
</reference>
<proteinExistence type="predicted"/>
<feature type="transmembrane region" description="Helical" evidence="1">
    <location>
        <begin position="42"/>
        <end position="71"/>
    </location>
</feature>
<keyword evidence="1" id="KW-0472">Membrane</keyword>
<organism evidence="2">
    <name type="scientific">Cacopsylla melanoneura</name>
    <dbReference type="NCBI Taxonomy" id="428564"/>
    <lineage>
        <taxon>Eukaryota</taxon>
        <taxon>Metazoa</taxon>
        <taxon>Ecdysozoa</taxon>
        <taxon>Arthropoda</taxon>
        <taxon>Hexapoda</taxon>
        <taxon>Insecta</taxon>
        <taxon>Pterygota</taxon>
        <taxon>Neoptera</taxon>
        <taxon>Paraneoptera</taxon>
        <taxon>Hemiptera</taxon>
        <taxon>Sternorrhyncha</taxon>
        <taxon>Psylloidea</taxon>
        <taxon>Psyllidae</taxon>
        <taxon>Psyllinae</taxon>
        <taxon>Cacopsylla</taxon>
    </lineage>
</organism>